<keyword evidence="1" id="KW-0732">Signal</keyword>
<dbReference type="Proteomes" id="UP000321578">
    <property type="component" value="Unassembled WGS sequence"/>
</dbReference>
<accession>A0A5C6ZC97</accession>
<dbReference type="AlphaFoldDB" id="A0A5C6ZC97"/>
<reference evidence="2 3" key="1">
    <citation type="submission" date="2019-08" db="EMBL/GenBank/DDBJ databases">
        <title>Genomes of Subsaximicrobium wynnwilliamsii strains.</title>
        <authorList>
            <person name="Bowman J.P."/>
        </authorList>
    </citation>
    <scope>NUCLEOTIDE SEQUENCE [LARGE SCALE GENOMIC DNA]</scope>
    <source>
        <strain evidence="2 3">2-80-2</strain>
    </source>
</reference>
<dbReference type="OrthoDB" id="4535652at2"/>
<name>A0A5C6ZC97_9FLAO</name>
<evidence type="ECO:0000313" key="2">
    <source>
        <dbReference type="EMBL" id="TXD86724.1"/>
    </source>
</evidence>
<sequence>MNFKISKCLKVVLIVLFFNSITLDAQQANTDFANQMNTIFQNLDKNRLPHGILTDFGLDYVDLLSYGNNIIVSI</sequence>
<feature type="chain" id="PRO_5022674062" evidence="1">
    <location>
        <begin position="26"/>
        <end position="74"/>
    </location>
</feature>
<feature type="signal peptide" evidence="1">
    <location>
        <begin position="1"/>
        <end position="25"/>
    </location>
</feature>
<keyword evidence="3" id="KW-1185">Reference proteome</keyword>
<proteinExistence type="predicted"/>
<evidence type="ECO:0000313" key="3">
    <source>
        <dbReference type="Proteomes" id="UP000321578"/>
    </source>
</evidence>
<dbReference type="EMBL" id="VORO01000041">
    <property type="protein sequence ID" value="TXD86724.1"/>
    <property type="molecule type" value="Genomic_DNA"/>
</dbReference>
<organism evidence="2 3">
    <name type="scientific">Subsaximicrobium wynnwilliamsii</name>
    <dbReference type="NCBI Taxonomy" id="291179"/>
    <lineage>
        <taxon>Bacteria</taxon>
        <taxon>Pseudomonadati</taxon>
        <taxon>Bacteroidota</taxon>
        <taxon>Flavobacteriia</taxon>
        <taxon>Flavobacteriales</taxon>
        <taxon>Flavobacteriaceae</taxon>
        <taxon>Subsaximicrobium</taxon>
    </lineage>
</organism>
<gene>
    <name evidence="2" type="ORF">ESY86_19485</name>
</gene>
<comment type="caution">
    <text evidence="2">The sequence shown here is derived from an EMBL/GenBank/DDBJ whole genome shotgun (WGS) entry which is preliminary data.</text>
</comment>
<protein>
    <submittedName>
        <fullName evidence="2">Uncharacterized protein</fullName>
    </submittedName>
</protein>
<dbReference type="RefSeq" id="WP_147088389.1">
    <property type="nucleotide sequence ID" value="NZ_VORM01000040.1"/>
</dbReference>
<evidence type="ECO:0000256" key="1">
    <source>
        <dbReference type="SAM" id="SignalP"/>
    </source>
</evidence>